<organism evidence="1 2">
    <name type="scientific">Dulcicalothrix desertica PCC 7102</name>
    <dbReference type="NCBI Taxonomy" id="232991"/>
    <lineage>
        <taxon>Bacteria</taxon>
        <taxon>Bacillati</taxon>
        <taxon>Cyanobacteriota</taxon>
        <taxon>Cyanophyceae</taxon>
        <taxon>Nostocales</taxon>
        <taxon>Calotrichaceae</taxon>
        <taxon>Dulcicalothrix</taxon>
    </lineage>
</organism>
<name>A0A3S1CMH7_9CYAN</name>
<sequence length="202" mass="22416">MIKQSFFQPDTDTDTLLRLSQHTRQLTDSRMSRTIEPSSLEYLEAPQPVTRNEVDTTNDNGDCVCLNLETLKCFEVVERQYEEFGVIFNNCIAIQPSNPAFPTDNAVVLMGAPKGGFLEVAFTRPVNIVKALVTSSQRLLLSAYNRERKIVAQAVLPVGNLANSDSTLLPNALMSVKASQIYSITFCAFDGQFTVDNFSFCS</sequence>
<proteinExistence type="predicted"/>
<dbReference type="RefSeq" id="WP_186538854.1">
    <property type="nucleotide sequence ID" value="NZ_RSCL01000008.1"/>
</dbReference>
<accession>A0A3S1CMH7</accession>
<keyword evidence="2" id="KW-1185">Reference proteome</keyword>
<evidence type="ECO:0000313" key="2">
    <source>
        <dbReference type="Proteomes" id="UP000271624"/>
    </source>
</evidence>
<reference evidence="1" key="1">
    <citation type="submission" date="2018-12" db="EMBL/GenBank/DDBJ databases">
        <authorList>
            <person name="Will S."/>
            <person name="Neumann-Schaal M."/>
            <person name="Henke P."/>
        </authorList>
    </citation>
    <scope>NUCLEOTIDE SEQUENCE</scope>
    <source>
        <strain evidence="1">PCC 7102</strain>
    </source>
</reference>
<evidence type="ECO:0000313" key="1">
    <source>
        <dbReference type="EMBL" id="RUT05718.1"/>
    </source>
</evidence>
<reference evidence="1" key="2">
    <citation type="journal article" date="2019" name="Genome Biol. Evol.">
        <title>Day and night: Metabolic profiles and evolutionary relationships of six axenic non-marine cyanobacteria.</title>
        <authorList>
            <person name="Will S.E."/>
            <person name="Henke P."/>
            <person name="Boedeker C."/>
            <person name="Huang S."/>
            <person name="Brinkmann H."/>
            <person name="Rohde M."/>
            <person name="Jarek M."/>
            <person name="Friedl T."/>
            <person name="Seufert S."/>
            <person name="Schumacher M."/>
            <person name="Overmann J."/>
            <person name="Neumann-Schaal M."/>
            <person name="Petersen J."/>
        </authorList>
    </citation>
    <scope>NUCLEOTIDE SEQUENCE [LARGE SCALE GENOMIC DNA]</scope>
    <source>
        <strain evidence="1">PCC 7102</strain>
    </source>
</reference>
<protein>
    <submittedName>
        <fullName evidence="1">Uncharacterized protein</fullName>
    </submittedName>
</protein>
<dbReference type="Proteomes" id="UP000271624">
    <property type="component" value="Unassembled WGS sequence"/>
</dbReference>
<comment type="caution">
    <text evidence="1">The sequence shown here is derived from an EMBL/GenBank/DDBJ whole genome shotgun (WGS) entry which is preliminary data.</text>
</comment>
<gene>
    <name evidence="1" type="ORF">DSM106972_037250</name>
</gene>
<dbReference type="AlphaFoldDB" id="A0A3S1CMH7"/>
<dbReference type="EMBL" id="RSCL01000008">
    <property type="protein sequence ID" value="RUT05718.1"/>
    <property type="molecule type" value="Genomic_DNA"/>
</dbReference>